<dbReference type="AlphaFoldDB" id="A0A6C0LEH5"/>
<sequence length="78" mass="9407">MNILKTGFSVYVKKQAYFIFQSIFDFSKMDKKNVQNHLAEKSFEKKICIFTPDHIRLNFKIGENICDCKNFIFFWKKI</sequence>
<organism evidence="1">
    <name type="scientific">viral metagenome</name>
    <dbReference type="NCBI Taxonomy" id="1070528"/>
    <lineage>
        <taxon>unclassified sequences</taxon>
        <taxon>metagenomes</taxon>
        <taxon>organismal metagenomes</taxon>
    </lineage>
</organism>
<dbReference type="EMBL" id="MN740471">
    <property type="protein sequence ID" value="QHU28178.1"/>
    <property type="molecule type" value="Genomic_DNA"/>
</dbReference>
<proteinExistence type="predicted"/>
<protein>
    <submittedName>
        <fullName evidence="1">Uncharacterized protein</fullName>
    </submittedName>
</protein>
<accession>A0A6C0LEH5</accession>
<name>A0A6C0LEH5_9ZZZZ</name>
<evidence type="ECO:0000313" key="1">
    <source>
        <dbReference type="EMBL" id="QHU28178.1"/>
    </source>
</evidence>
<reference evidence="1" key="1">
    <citation type="journal article" date="2020" name="Nature">
        <title>Giant virus diversity and host interactions through global metagenomics.</title>
        <authorList>
            <person name="Schulz F."/>
            <person name="Roux S."/>
            <person name="Paez-Espino D."/>
            <person name="Jungbluth S."/>
            <person name="Walsh D.A."/>
            <person name="Denef V.J."/>
            <person name="McMahon K.D."/>
            <person name="Konstantinidis K.T."/>
            <person name="Eloe-Fadrosh E.A."/>
            <person name="Kyrpides N.C."/>
            <person name="Woyke T."/>
        </authorList>
    </citation>
    <scope>NUCLEOTIDE SEQUENCE</scope>
    <source>
        <strain evidence="1">GVMAG-M-3300027770-73</strain>
    </source>
</reference>